<dbReference type="AlphaFoldDB" id="A0A212TFP3"/>
<dbReference type="RefSeq" id="WP_088818074.1">
    <property type="nucleotide sequence ID" value="NZ_FYEZ01000001.1"/>
</dbReference>
<accession>A0A212TFP3</accession>
<evidence type="ECO:0000313" key="3">
    <source>
        <dbReference type="Proteomes" id="UP000198122"/>
    </source>
</evidence>
<protein>
    <recommendedName>
        <fullName evidence="1">DUF4440 domain-containing protein</fullName>
    </recommendedName>
</protein>
<dbReference type="EMBL" id="FYEZ01000001">
    <property type="protein sequence ID" value="SNC64842.1"/>
    <property type="molecule type" value="Genomic_DNA"/>
</dbReference>
<name>A0A212TFP3_9MICO</name>
<evidence type="ECO:0000313" key="2">
    <source>
        <dbReference type="EMBL" id="SNC64842.1"/>
    </source>
</evidence>
<dbReference type="OrthoDB" id="7845843at2"/>
<dbReference type="InterPro" id="IPR027843">
    <property type="entry name" value="DUF4440"/>
</dbReference>
<sequence>MTAQDLNDVLELERELQRPSVRGDARRLAELFSPDFVEIGASGRRWDRAAILDLLAQESSDPDGAPIEMSYLEARTLAPDLIQVFWDSDQAGRRARHTSLWRRGGHGWQQVSHQGTLLP</sequence>
<feature type="domain" description="DUF4440" evidence="1">
    <location>
        <begin position="9"/>
        <end position="109"/>
    </location>
</feature>
<dbReference type="InterPro" id="IPR032710">
    <property type="entry name" value="NTF2-like_dom_sf"/>
</dbReference>
<proteinExistence type="predicted"/>
<evidence type="ECO:0000259" key="1">
    <source>
        <dbReference type="Pfam" id="PF14534"/>
    </source>
</evidence>
<dbReference type="SUPFAM" id="SSF54427">
    <property type="entry name" value="NTF2-like"/>
    <property type="match status" value="1"/>
</dbReference>
<dbReference type="Gene3D" id="3.10.450.50">
    <property type="match status" value="1"/>
</dbReference>
<dbReference type="Pfam" id="PF14534">
    <property type="entry name" value="DUF4440"/>
    <property type="match status" value="1"/>
</dbReference>
<gene>
    <name evidence="2" type="ORF">SAMN05445756_1196</name>
</gene>
<reference evidence="2 3" key="1">
    <citation type="submission" date="2017-06" db="EMBL/GenBank/DDBJ databases">
        <authorList>
            <person name="Kim H.J."/>
            <person name="Triplett B.A."/>
        </authorList>
    </citation>
    <scope>NUCLEOTIDE SEQUENCE [LARGE SCALE GENOMIC DNA]</scope>
    <source>
        <strain evidence="2 3">DSM 22179</strain>
    </source>
</reference>
<keyword evidence="3" id="KW-1185">Reference proteome</keyword>
<organism evidence="2 3">
    <name type="scientific">Kytococcus aerolatus</name>
    <dbReference type="NCBI Taxonomy" id="592308"/>
    <lineage>
        <taxon>Bacteria</taxon>
        <taxon>Bacillati</taxon>
        <taxon>Actinomycetota</taxon>
        <taxon>Actinomycetes</taxon>
        <taxon>Micrococcales</taxon>
        <taxon>Kytococcaceae</taxon>
        <taxon>Kytococcus</taxon>
    </lineage>
</organism>
<dbReference type="Proteomes" id="UP000198122">
    <property type="component" value="Unassembled WGS sequence"/>
</dbReference>